<dbReference type="PANTHER" id="PTHR32063:SF21">
    <property type="entry name" value="MULTIDRUG RESISTANCE PROTEIN MDTB"/>
    <property type="match status" value="1"/>
</dbReference>
<proteinExistence type="predicted"/>
<feature type="transmembrane region" description="Helical" evidence="1">
    <location>
        <begin position="283"/>
        <end position="309"/>
    </location>
</feature>
<dbReference type="Proteomes" id="UP000480266">
    <property type="component" value="Unassembled WGS sequence"/>
</dbReference>
<keyword evidence="3" id="KW-1185">Reference proteome</keyword>
<keyword evidence="1" id="KW-0472">Membrane</keyword>
<dbReference type="PANTHER" id="PTHR32063">
    <property type="match status" value="1"/>
</dbReference>
<evidence type="ECO:0000313" key="2">
    <source>
        <dbReference type="EMBL" id="NGX98489.1"/>
    </source>
</evidence>
<dbReference type="EMBL" id="JAAMRR010001308">
    <property type="protein sequence ID" value="NGX98489.1"/>
    <property type="molecule type" value="Genomic_DNA"/>
</dbReference>
<dbReference type="InterPro" id="IPR001036">
    <property type="entry name" value="Acrflvin-R"/>
</dbReference>
<organism evidence="2 3">
    <name type="scientific">Candidatus Afipia apatlaquensis</name>
    <dbReference type="NCBI Taxonomy" id="2712852"/>
    <lineage>
        <taxon>Bacteria</taxon>
        <taxon>Pseudomonadati</taxon>
        <taxon>Pseudomonadota</taxon>
        <taxon>Alphaproteobacteria</taxon>
        <taxon>Hyphomicrobiales</taxon>
        <taxon>Nitrobacteraceae</taxon>
        <taxon>Afipia</taxon>
    </lineage>
</organism>
<dbReference type="SUPFAM" id="SSF82866">
    <property type="entry name" value="Multidrug efflux transporter AcrB transmembrane domain"/>
    <property type="match status" value="1"/>
</dbReference>
<comment type="caution">
    <text evidence="2">The sequence shown here is derived from an EMBL/GenBank/DDBJ whole genome shotgun (WGS) entry which is preliminary data.</text>
</comment>
<accession>A0A7C9VKP7</accession>
<gene>
    <name evidence="2" type="ORF">G4V63_25755</name>
</gene>
<feature type="non-terminal residue" evidence="2">
    <location>
        <position position="1"/>
    </location>
</feature>
<feature type="transmembrane region" description="Helical" evidence="1">
    <location>
        <begin position="155"/>
        <end position="173"/>
    </location>
</feature>
<sequence length="339" mass="36760">IKNPQLTVEIDREKAAVYGVTADQIRNQLFNAYGARQVGTIYMPSNDYQIILEVQPKFRVDPTDLSKLYVKTSNNQTIPLDAVAKMVPTVGPLQINHQGQQPAVTISFNLRPGTSLGYAVDQITKIEQDSNLPATIATGFSGTAQVFQDSLRGQGVLILAAVFAAFVILGILYESFIHPITIISGLPSAGIGAILTLMLFKMELSVIAMIGIVMLVGIVKKNAIMMVDFAIERRSAGLSAEHAIREAALMRFRPIMMTTFAAIFGTLPIALGAGAGAELRQPLGVSVVGGLLVSQLLTLYITPVIYIYLDRIDRRLKRRLDPTLQETPDVEPPRAAAAE</sequence>
<dbReference type="PRINTS" id="PR00702">
    <property type="entry name" value="ACRIFLAVINRP"/>
</dbReference>
<dbReference type="GO" id="GO:0042910">
    <property type="term" value="F:xenobiotic transmembrane transporter activity"/>
    <property type="evidence" value="ECO:0007669"/>
    <property type="project" value="TreeGrafter"/>
</dbReference>
<feature type="transmembrane region" description="Helical" evidence="1">
    <location>
        <begin position="206"/>
        <end position="231"/>
    </location>
</feature>
<dbReference type="Gene3D" id="3.30.70.1440">
    <property type="entry name" value="Multidrug efflux transporter AcrB pore domain"/>
    <property type="match status" value="1"/>
</dbReference>
<keyword evidence="1" id="KW-1133">Transmembrane helix</keyword>
<dbReference type="SUPFAM" id="SSF82714">
    <property type="entry name" value="Multidrug efflux transporter AcrB TolC docking domain, DN and DC subdomains"/>
    <property type="match status" value="1"/>
</dbReference>
<dbReference type="GO" id="GO:0005886">
    <property type="term" value="C:plasma membrane"/>
    <property type="evidence" value="ECO:0007669"/>
    <property type="project" value="TreeGrafter"/>
</dbReference>
<evidence type="ECO:0000256" key="1">
    <source>
        <dbReference type="SAM" id="Phobius"/>
    </source>
</evidence>
<protein>
    <submittedName>
        <fullName evidence="2">MMPL family transporter</fullName>
    </submittedName>
</protein>
<dbReference type="Pfam" id="PF00873">
    <property type="entry name" value="ACR_tran"/>
    <property type="match status" value="1"/>
</dbReference>
<feature type="transmembrane region" description="Helical" evidence="1">
    <location>
        <begin position="252"/>
        <end position="271"/>
    </location>
</feature>
<dbReference type="Gene3D" id="1.20.1640.10">
    <property type="entry name" value="Multidrug efflux transporter AcrB transmembrane domain"/>
    <property type="match status" value="1"/>
</dbReference>
<dbReference type="Gene3D" id="3.30.2090.10">
    <property type="entry name" value="Multidrug efflux transporter AcrB TolC docking domain, DN and DC subdomains"/>
    <property type="match status" value="1"/>
</dbReference>
<dbReference type="AlphaFoldDB" id="A0A7C9VKP7"/>
<evidence type="ECO:0000313" key="3">
    <source>
        <dbReference type="Proteomes" id="UP000480266"/>
    </source>
</evidence>
<name>A0A7C9VKP7_9BRAD</name>
<reference evidence="2" key="1">
    <citation type="submission" date="2020-02" db="EMBL/GenBank/DDBJ databases">
        <title>Draft genome sequence of Candidatus Afipia apatlaquensis IBT-C3, a potential strain for decolorization of textile dyes.</title>
        <authorList>
            <person name="Sanchez-Reyes A."/>
            <person name="Breton-Deval L."/>
            <person name="Mangelson H."/>
            <person name="Sanchez-Flores A."/>
        </authorList>
    </citation>
    <scope>NUCLEOTIDE SEQUENCE [LARGE SCALE GENOMIC DNA]</scope>
    <source>
        <strain evidence="2">IBT-C3</strain>
    </source>
</reference>
<dbReference type="InterPro" id="IPR027463">
    <property type="entry name" value="AcrB_DN_DC_subdom"/>
</dbReference>
<keyword evidence="1" id="KW-0812">Transmembrane</keyword>